<dbReference type="InterPro" id="IPR026444">
    <property type="entry name" value="Secre_tail"/>
</dbReference>
<dbReference type="Pfam" id="PF18962">
    <property type="entry name" value="Por_Secre_tail"/>
    <property type="match status" value="1"/>
</dbReference>
<keyword evidence="5" id="KW-0256">Endoplasmic reticulum</keyword>
<dbReference type="InterPro" id="IPR013783">
    <property type="entry name" value="Ig-like_fold"/>
</dbReference>
<feature type="non-terminal residue" evidence="12">
    <location>
        <position position="1"/>
    </location>
</feature>
<dbReference type="InterPro" id="IPR021720">
    <property type="entry name" value="Malectin_dom"/>
</dbReference>
<comment type="similarity">
    <text evidence="2">Belongs to the malectin family.</text>
</comment>
<dbReference type="NCBIfam" id="TIGR04183">
    <property type="entry name" value="Por_Secre_tail"/>
    <property type="match status" value="1"/>
</dbReference>
<evidence type="ECO:0000259" key="10">
    <source>
        <dbReference type="Pfam" id="PF11721"/>
    </source>
</evidence>
<evidence type="ECO:0000313" key="13">
    <source>
        <dbReference type="Proteomes" id="UP001343698"/>
    </source>
</evidence>
<keyword evidence="6" id="KW-1133">Transmembrane helix</keyword>
<protein>
    <submittedName>
        <fullName evidence="12">Malectin domain-containing carbohydrate-binding protein</fullName>
    </submittedName>
</protein>
<evidence type="ECO:0000256" key="6">
    <source>
        <dbReference type="ARBA" id="ARBA00022989"/>
    </source>
</evidence>
<evidence type="ECO:0000256" key="2">
    <source>
        <dbReference type="ARBA" id="ARBA00009141"/>
    </source>
</evidence>
<evidence type="ECO:0000256" key="7">
    <source>
        <dbReference type="ARBA" id="ARBA00023136"/>
    </source>
</evidence>
<gene>
    <name evidence="12" type="ORF">V1H85_11500</name>
</gene>
<keyword evidence="9" id="KW-0119">Carbohydrate metabolism</keyword>
<dbReference type="RefSeq" id="WP_330072482.1">
    <property type="nucleotide sequence ID" value="NZ_JAZDDF010000004.1"/>
</dbReference>
<dbReference type="PANTHER" id="PTHR13460">
    <property type="match status" value="1"/>
</dbReference>
<evidence type="ECO:0000313" key="12">
    <source>
        <dbReference type="EMBL" id="MEE1973074.1"/>
    </source>
</evidence>
<sequence>SGGSLEVGFLHGASENPLVNAIEVLGGAPAPVELALTPIPDRSDSVGDTVDFLASASGGDESEALVYGMDGAPSGISIESATGRITGTLGTGTETGGPGSDGIHTVTVTASRGPAQTTASFFWNVMEVASAPLALTPISDRSDSVGDAVDFIVTASGGDPSAPLSYGLSGAPAGIDIDVSTGRVTGTLAVGTGTGGPGSDGVYTVTVTATRGSSQASSVFAWTVSTAPEPATVVYRLNAGGSFVASVDDGPDWNADGVSGPSTGTGFTVNTGTASTANQGVSYANRHSSIPGYVDVGLYASLFSRERWDPATGPEMTYGIPLPDGDYTVNLYMADHYYATDGVGDRVFSVTLEGETVRSGLDLVSEFGHRRGGMLSYLVTVSGGSLEVGFLHGASENPLINAIEIIRNEQNISTVSLKTNLGKEVKASPFHDLTVTPNPVLQNERIGIQFTSASETFLFIYVYDINGAKVYQDDFYAVQGYNQLEIAPEYLSPGMYLIQISTLRKTVFKKIIVGN</sequence>
<evidence type="ECO:0000256" key="8">
    <source>
        <dbReference type="ARBA" id="ARBA00023180"/>
    </source>
</evidence>
<evidence type="ECO:0000259" key="11">
    <source>
        <dbReference type="Pfam" id="PF18962"/>
    </source>
</evidence>
<dbReference type="InterPro" id="IPR039155">
    <property type="entry name" value="MLEC"/>
</dbReference>
<keyword evidence="7" id="KW-0472">Membrane</keyword>
<name>A0ABU7IJC4_9FLAO</name>
<comment type="subcellular location">
    <subcellularLocation>
        <location evidence="1">Endoplasmic reticulum membrane</location>
        <topology evidence="1">Single-pass type I membrane protein</topology>
    </subcellularLocation>
</comment>
<comment type="caution">
    <text evidence="12">The sequence shown here is derived from an EMBL/GenBank/DDBJ whole genome shotgun (WGS) entry which is preliminary data.</text>
</comment>
<dbReference type="SUPFAM" id="SSF49785">
    <property type="entry name" value="Galactose-binding domain-like"/>
    <property type="match status" value="1"/>
</dbReference>
<dbReference type="Pfam" id="PF05345">
    <property type="entry name" value="He_PIG"/>
    <property type="match status" value="2"/>
</dbReference>
<keyword evidence="8" id="KW-0325">Glycoprotein</keyword>
<accession>A0ABU7IJC4</accession>
<dbReference type="EMBL" id="JAZDDF010000004">
    <property type="protein sequence ID" value="MEE1973074.1"/>
    <property type="molecule type" value="Genomic_DNA"/>
</dbReference>
<reference evidence="12 13" key="1">
    <citation type="submission" date="2024-01" db="EMBL/GenBank/DDBJ databases">
        <title>Maribacter spp. originated from different algae showed divergent polysaccharides utilization ability.</title>
        <authorList>
            <person name="Wang H."/>
            <person name="Wu Y."/>
        </authorList>
    </citation>
    <scope>NUCLEOTIDE SEQUENCE [LARGE SCALE GENOMIC DNA]</scope>
    <source>
        <strain evidence="12 13">KPT27_14</strain>
    </source>
</reference>
<keyword evidence="13" id="KW-1185">Reference proteome</keyword>
<dbReference type="Gene3D" id="2.60.40.10">
    <property type="entry name" value="Immunoglobulins"/>
    <property type="match status" value="2"/>
</dbReference>
<dbReference type="Gene3D" id="2.60.120.430">
    <property type="entry name" value="Galactose-binding lectin"/>
    <property type="match status" value="1"/>
</dbReference>
<evidence type="ECO:0000256" key="9">
    <source>
        <dbReference type="ARBA" id="ARBA00023277"/>
    </source>
</evidence>
<evidence type="ECO:0000256" key="4">
    <source>
        <dbReference type="ARBA" id="ARBA00022729"/>
    </source>
</evidence>
<dbReference type="Proteomes" id="UP001343698">
    <property type="component" value="Unassembled WGS sequence"/>
</dbReference>
<organism evidence="12 13">
    <name type="scientific">Maribacter flavus</name>
    <dbReference type="NCBI Taxonomy" id="1658664"/>
    <lineage>
        <taxon>Bacteria</taxon>
        <taxon>Pseudomonadati</taxon>
        <taxon>Bacteroidota</taxon>
        <taxon>Flavobacteriia</taxon>
        <taxon>Flavobacteriales</taxon>
        <taxon>Flavobacteriaceae</taxon>
        <taxon>Maribacter</taxon>
    </lineage>
</organism>
<evidence type="ECO:0000256" key="3">
    <source>
        <dbReference type="ARBA" id="ARBA00022692"/>
    </source>
</evidence>
<feature type="domain" description="Secretion system C-terminal sorting" evidence="11">
    <location>
        <begin position="437"/>
        <end position="513"/>
    </location>
</feature>
<keyword evidence="3" id="KW-0812">Transmembrane</keyword>
<dbReference type="PANTHER" id="PTHR13460:SF0">
    <property type="entry name" value="MALECTIN"/>
    <property type="match status" value="1"/>
</dbReference>
<dbReference type="InterPro" id="IPR008979">
    <property type="entry name" value="Galactose-bd-like_sf"/>
</dbReference>
<proteinExistence type="inferred from homology"/>
<evidence type="ECO:0000256" key="1">
    <source>
        <dbReference type="ARBA" id="ARBA00004115"/>
    </source>
</evidence>
<evidence type="ECO:0000256" key="5">
    <source>
        <dbReference type="ARBA" id="ARBA00022824"/>
    </source>
</evidence>
<keyword evidence="4" id="KW-0732">Signal</keyword>
<feature type="domain" description="Malectin" evidence="10">
    <location>
        <begin position="233"/>
        <end position="403"/>
    </location>
</feature>
<dbReference type="Pfam" id="PF11721">
    <property type="entry name" value="Malectin"/>
    <property type="match status" value="1"/>
</dbReference>